<dbReference type="AlphaFoldDB" id="A0A382QUL1"/>
<protein>
    <recommendedName>
        <fullName evidence="2">Methyltransferase type 11 domain-containing protein</fullName>
    </recommendedName>
</protein>
<dbReference type="InterPro" id="IPR029063">
    <property type="entry name" value="SAM-dependent_MTases_sf"/>
</dbReference>
<organism evidence="1">
    <name type="scientific">marine metagenome</name>
    <dbReference type="NCBI Taxonomy" id="408172"/>
    <lineage>
        <taxon>unclassified sequences</taxon>
        <taxon>metagenomes</taxon>
        <taxon>ecological metagenomes</taxon>
    </lineage>
</organism>
<name>A0A382QUL1_9ZZZZ</name>
<accession>A0A382QUL1</accession>
<dbReference type="EMBL" id="UINC01116684">
    <property type="protein sequence ID" value="SVC88588.1"/>
    <property type="molecule type" value="Genomic_DNA"/>
</dbReference>
<evidence type="ECO:0008006" key="2">
    <source>
        <dbReference type="Google" id="ProtNLM"/>
    </source>
</evidence>
<reference evidence="1" key="1">
    <citation type="submission" date="2018-05" db="EMBL/GenBank/DDBJ databases">
        <authorList>
            <person name="Lanie J.A."/>
            <person name="Ng W.-L."/>
            <person name="Kazmierczak K.M."/>
            <person name="Andrzejewski T.M."/>
            <person name="Davidsen T.M."/>
            <person name="Wayne K.J."/>
            <person name="Tettelin H."/>
            <person name="Glass J.I."/>
            <person name="Rusch D."/>
            <person name="Podicherti R."/>
            <person name="Tsui H.-C.T."/>
            <person name="Winkler M.E."/>
        </authorList>
    </citation>
    <scope>NUCLEOTIDE SEQUENCE</scope>
</reference>
<gene>
    <name evidence="1" type="ORF">METZ01_LOCUS341442</name>
</gene>
<feature type="non-terminal residue" evidence="1">
    <location>
        <position position="1"/>
    </location>
</feature>
<evidence type="ECO:0000313" key="1">
    <source>
        <dbReference type="EMBL" id="SVC88588.1"/>
    </source>
</evidence>
<dbReference type="Gene3D" id="3.40.50.150">
    <property type="entry name" value="Vaccinia Virus protein VP39"/>
    <property type="match status" value="1"/>
</dbReference>
<proteinExistence type="predicted"/>
<sequence length="107" mass="12226">YDALYSLDVMEHIRIEKEATFLANICRSLRDHGVAIIGMPSIESQTYASPESKQGHVNCKTGDQLRYSLNKYFNNVFMFSMNDEIVHTGFFPMAHYLIGLCCGPKRE</sequence>
<dbReference type="SUPFAM" id="SSF53335">
    <property type="entry name" value="S-adenosyl-L-methionine-dependent methyltransferases"/>
    <property type="match status" value="1"/>
</dbReference>